<proteinExistence type="predicted"/>
<gene>
    <name evidence="1" type="ORF">OSB04_010383</name>
</gene>
<dbReference type="CDD" id="cd09272">
    <property type="entry name" value="RNase_HI_RT_Ty1"/>
    <property type="match status" value="1"/>
</dbReference>
<dbReference type="Proteomes" id="UP001172457">
    <property type="component" value="Chromosome 3"/>
</dbReference>
<name>A0AA38WN29_9ASTR</name>
<dbReference type="PANTHER" id="PTHR37610">
    <property type="entry name" value="CCHC-TYPE DOMAIN-CONTAINING PROTEIN"/>
    <property type="match status" value="1"/>
</dbReference>
<organism evidence="1 2">
    <name type="scientific">Centaurea solstitialis</name>
    <name type="common">yellow star-thistle</name>
    <dbReference type="NCBI Taxonomy" id="347529"/>
    <lineage>
        <taxon>Eukaryota</taxon>
        <taxon>Viridiplantae</taxon>
        <taxon>Streptophyta</taxon>
        <taxon>Embryophyta</taxon>
        <taxon>Tracheophyta</taxon>
        <taxon>Spermatophyta</taxon>
        <taxon>Magnoliopsida</taxon>
        <taxon>eudicotyledons</taxon>
        <taxon>Gunneridae</taxon>
        <taxon>Pentapetalae</taxon>
        <taxon>asterids</taxon>
        <taxon>campanulids</taxon>
        <taxon>Asterales</taxon>
        <taxon>Asteraceae</taxon>
        <taxon>Carduoideae</taxon>
        <taxon>Cardueae</taxon>
        <taxon>Centaureinae</taxon>
        <taxon>Centaurea</taxon>
    </lineage>
</organism>
<dbReference type="Pfam" id="PF14223">
    <property type="entry name" value="Retrotran_gag_2"/>
    <property type="match status" value="1"/>
</dbReference>
<evidence type="ECO:0008006" key="3">
    <source>
        <dbReference type="Google" id="ProtNLM"/>
    </source>
</evidence>
<dbReference type="EMBL" id="JARYMX010000003">
    <property type="protein sequence ID" value="KAJ9555769.1"/>
    <property type="molecule type" value="Genomic_DNA"/>
</dbReference>
<evidence type="ECO:0000313" key="1">
    <source>
        <dbReference type="EMBL" id="KAJ9555769.1"/>
    </source>
</evidence>
<comment type="caution">
    <text evidence="1">The sequence shown here is derived from an EMBL/GenBank/DDBJ whole genome shotgun (WGS) entry which is preliminary data.</text>
</comment>
<sequence length="287" mass="32757">MTSNLTHSNPISVVLNGNNYIIWNHHMTILLKSHGLYSYVTGTTAAPTRTANEVAADYAKRVNEWDINNAKILGFINASTTAEINQQFLGYTTAKSLWDFLTKRYSATGLAHQYQLWVTFQTKRQLPDQPVSSYISEMQAIRDHLNMGAPQVHDNTATLYQAYFNQLHLITILMGLQDKFENKHVFNSELPPRWLLSEMGAPQLSPTPPWCDNNSAIQIAHNDVFHERTKHIEIDCHFTRQHVVRNTIQLHPISTLDQPADIFTKAHLPGRFRELVNKLNLSRSSPD</sequence>
<accession>A0AA38WN29</accession>
<reference evidence="1" key="1">
    <citation type="submission" date="2023-03" db="EMBL/GenBank/DDBJ databases">
        <title>Chromosome-scale reference genome and RAD-based genetic map of yellow starthistle (Centaurea solstitialis) reveal putative structural variation and QTLs associated with invader traits.</title>
        <authorList>
            <person name="Reatini B."/>
            <person name="Cang F.A."/>
            <person name="Jiang Q."/>
            <person name="Mckibben M.T.W."/>
            <person name="Barker M.S."/>
            <person name="Rieseberg L.H."/>
            <person name="Dlugosch K.M."/>
        </authorList>
    </citation>
    <scope>NUCLEOTIDE SEQUENCE</scope>
    <source>
        <strain evidence="1">CAN-66</strain>
        <tissue evidence="1">Leaf</tissue>
    </source>
</reference>
<dbReference type="PANTHER" id="PTHR37610:SF80">
    <property type="entry name" value="RETROTRANSPOSON GAG DOMAIN-CONTAINING PROTEIN"/>
    <property type="match status" value="1"/>
</dbReference>
<dbReference type="AlphaFoldDB" id="A0AA38WN29"/>
<evidence type="ECO:0000313" key="2">
    <source>
        <dbReference type="Proteomes" id="UP001172457"/>
    </source>
</evidence>
<keyword evidence="2" id="KW-1185">Reference proteome</keyword>
<protein>
    <recommendedName>
        <fullName evidence="3">Retrotransposon Copia-like N-terminal domain-containing protein</fullName>
    </recommendedName>
</protein>